<comment type="caution">
    <text evidence="2">The sequence shown here is derived from an EMBL/GenBank/DDBJ whole genome shotgun (WGS) entry which is preliminary data.</text>
</comment>
<evidence type="ECO:0000313" key="3">
    <source>
        <dbReference type="Proteomes" id="UP000604765"/>
    </source>
</evidence>
<dbReference type="EMBL" id="BNJR01000004">
    <property type="protein sequence ID" value="GHP12751.1"/>
    <property type="molecule type" value="Genomic_DNA"/>
</dbReference>
<accession>A0ABQ3VX36</accession>
<keyword evidence="3" id="KW-1185">Reference proteome</keyword>
<proteinExistence type="predicted"/>
<feature type="domain" description="Helicase Helix-turn-helix" evidence="1">
    <location>
        <begin position="249"/>
        <end position="340"/>
    </location>
</feature>
<dbReference type="Proteomes" id="UP000604765">
    <property type="component" value="Unassembled WGS sequence"/>
</dbReference>
<evidence type="ECO:0000313" key="2">
    <source>
        <dbReference type="EMBL" id="GHP12751.1"/>
    </source>
</evidence>
<dbReference type="InterPro" id="IPR029491">
    <property type="entry name" value="Helicase_HTH"/>
</dbReference>
<gene>
    <name evidence="2" type="ORF">YK48G_01760</name>
</gene>
<sequence length="350" mass="40637">MELSTLYILFGDLTQTRRAKALKNILAGRRTVSNLYWALEYDLLPYFGALRDFKLGDEKNALDRLAHLGLIVLTDRFSFQLTNQGRDQQVNLLKLLPPIKKLTIAAQNDVVRFSSRFIFATQIVSEYSYSNKRYYPQTIGFFDDQLIKRWFIQNKQRQLPNYFQELLDRFLTQLHDDLLAEIFIQSLTGHHFSGETEDQLSAKMGVPPTIIQLQWLMLYADLLTRVQQIPTSPLKLLLVGLARSPMANSTNKTLIMYRNTDYTPEQIASRRRIKLTTVYEHLLEAAIVLPVNQFPFSRLLAEPTKQALESHQPSIIGEWAFKEAKAAIPDLSFFEFRLFQVLDKKRKNDD</sequence>
<dbReference type="Pfam" id="PF14493">
    <property type="entry name" value="HTH_40"/>
    <property type="match status" value="1"/>
</dbReference>
<protein>
    <recommendedName>
        <fullName evidence="1">Helicase Helix-turn-helix domain-containing protein</fullName>
    </recommendedName>
</protein>
<organism evidence="2 3">
    <name type="scientific">Lentilactobacillus fungorum</name>
    <dbReference type="NCBI Taxonomy" id="2201250"/>
    <lineage>
        <taxon>Bacteria</taxon>
        <taxon>Bacillati</taxon>
        <taxon>Bacillota</taxon>
        <taxon>Bacilli</taxon>
        <taxon>Lactobacillales</taxon>
        <taxon>Lactobacillaceae</taxon>
        <taxon>Lentilactobacillus</taxon>
    </lineage>
</organism>
<dbReference type="RefSeq" id="WP_203628817.1">
    <property type="nucleotide sequence ID" value="NZ_BNJR01000004.1"/>
</dbReference>
<evidence type="ECO:0000259" key="1">
    <source>
        <dbReference type="Pfam" id="PF14493"/>
    </source>
</evidence>
<reference evidence="2 3" key="1">
    <citation type="journal article" date="2021" name="Int. J. Syst. Evol. Microbiol.">
        <title>Lentilactobacillus fungorum sp. nov., isolated from spent mushroom substrates.</title>
        <authorList>
            <person name="Tohno M."/>
            <person name="Tanizawa Y."/>
            <person name="Kojima Y."/>
            <person name="Sakamoto M."/>
            <person name="Ohkuma M."/>
            <person name="Kobayashi H."/>
        </authorList>
    </citation>
    <scope>NUCLEOTIDE SEQUENCE [LARGE SCALE GENOMIC DNA]</scope>
    <source>
        <strain evidence="2 3">YK48G</strain>
    </source>
</reference>
<name>A0ABQ3VX36_9LACO</name>